<feature type="region of interest" description="Disordered" evidence="1">
    <location>
        <begin position="618"/>
        <end position="640"/>
    </location>
</feature>
<feature type="region of interest" description="Disordered" evidence="1">
    <location>
        <begin position="683"/>
        <end position="712"/>
    </location>
</feature>
<dbReference type="AlphaFoldDB" id="A0A9W7FQU1"/>
<gene>
    <name evidence="2" type="ORF">TrLO_g6282</name>
</gene>
<feature type="region of interest" description="Disordered" evidence="1">
    <location>
        <begin position="62"/>
        <end position="89"/>
    </location>
</feature>
<dbReference type="OrthoDB" id="193506at2759"/>
<protein>
    <submittedName>
        <fullName evidence="2">Uncharacterized protein</fullName>
    </submittedName>
</protein>
<proteinExistence type="predicted"/>
<feature type="region of interest" description="Disordered" evidence="1">
    <location>
        <begin position="542"/>
        <end position="606"/>
    </location>
</feature>
<dbReference type="Proteomes" id="UP001165122">
    <property type="component" value="Unassembled WGS sequence"/>
</dbReference>
<feature type="compositionally biased region" description="Polar residues" evidence="1">
    <location>
        <begin position="703"/>
        <end position="712"/>
    </location>
</feature>
<name>A0A9W7FQU1_9STRA</name>
<comment type="caution">
    <text evidence="2">The sequence shown here is derived from an EMBL/GenBank/DDBJ whole genome shotgun (WGS) entry which is preliminary data.</text>
</comment>
<evidence type="ECO:0000313" key="3">
    <source>
        <dbReference type="Proteomes" id="UP001165122"/>
    </source>
</evidence>
<reference evidence="3" key="1">
    <citation type="journal article" date="2023" name="Commun. Biol.">
        <title>Genome analysis of Parmales, the sister group of diatoms, reveals the evolutionary specialization of diatoms from phago-mixotrophs to photoautotrophs.</title>
        <authorList>
            <person name="Ban H."/>
            <person name="Sato S."/>
            <person name="Yoshikawa S."/>
            <person name="Yamada K."/>
            <person name="Nakamura Y."/>
            <person name="Ichinomiya M."/>
            <person name="Sato N."/>
            <person name="Blanc-Mathieu R."/>
            <person name="Endo H."/>
            <person name="Kuwata A."/>
            <person name="Ogata H."/>
        </authorList>
    </citation>
    <scope>NUCLEOTIDE SEQUENCE [LARGE SCALE GENOMIC DNA]</scope>
    <source>
        <strain evidence="3">NIES 3700</strain>
    </source>
</reference>
<dbReference type="EMBL" id="BRXW01000258">
    <property type="protein sequence ID" value="GMI16632.1"/>
    <property type="molecule type" value="Genomic_DNA"/>
</dbReference>
<organism evidence="2 3">
    <name type="scientific">Triparma laevis f. longispina</name>
    <dbReference type="NCBI Taxonomy" id="1714387"/>
    <lineage>
        <taxon>Eukaryota</taxon>
        <taxon>Sar</taxon>
        <taxon>Stramenopiles</taxon>
        <taxon>Ochrophyta</taxon>
        <taxon>Bolidophyceae</taxon>
        <taxon>Parmales</taxon>
        <taxon>Triparmaceae</taxon>
        <taxon>Triparma</taxon>
    </lineage>
</organism>
<accession>A0A9W7FQU1</accession>
<evidence type="ECO:0000256" key="1">
    <source>
        <dbReference type="SAM" id="MobiDB-lite"/>
    </source>
</evidence>
<sequence>MPTPNSSSNDSVRMKSRWIDVEKTVSMLSATSCPASTVFTMTGINISTSISNKIDYKLKPATVKESTKSQRTPVDTYKPPSRQPSRNSHKMISHHLLAECSVAFRDYCKSIPRENNKHSSSNNKSSAPLVFVQSQELVYIFREVEDKWGAPVVNEMKLKNWVKKNGFGRNQALGYHEFLRLCKHLIDPSDPINSAPQTPHTIKNNINVNTAKAGVLQKDDTLGLSFSSSWEQLPYEDFGKLPQQQYKNAAVTNPDTHMLTTKNPQELASGSSYLLNQGSSIVELDPANASAFMSQSQHQQNIDALNQSQDNSYIDVPSTPAVPYAITQRKAAAASLFEYDADAPDITLPASVPPGEMVELVKKQNRENRKRLKKELKKAARENTKLNQPPIGDRLFDAQLESVSVEGEHLVKTSKQEIFNRTQTMKRDTVKRIKHTKTNMAMANTLNTKLAVVLTQITESKAKQIGRDFFTKKFERVAERKQNEKKAKMMMDAKAERKGIERRKTALTAKHELDKQLVKQETSSLERLQKISLTRSKLERQSVSAMGFPGTSPQEKKSSRLEKKLEKKQQEMRYSKSLNQLQQLKESRKGKKHISDLKPVDVNGGELFDDSEPHFIQLETGSQGQGSPGITLDRPRSRHEIQPPSMFSAERIYDKGRLSPPQVPFGTTAARSSLTPGTVLRDISSPGQLSPESRILTAGDLISSPTPWGSFT</sequence>
<evidence type="ECO:0000313" key="2">
    <source>
        <dbReference type="EMBL" id="GMI16632.1"/>
    </source>
</evidence>
<keyword evidence="3" id="KW-1185">Reference proteome</keyword>
<feature type="compositionally biased region" description="Basic and acidic residues" evidence="1">
    <location>
        <begin position="554"/>
        <end position="574"/>
    </location>
</feature>